<comment type="subcellular location">
    <subcellularLocation>
        <location evidence="1">Cell membrane</location>
    </subcellularLocation>
</comment>
<reference evidence="7" key="1">
    <citation type="submission" date="2018-06" db="EMBL/GenBank/DDBJ databases">
        <authorList>
            <person name="Zhirakovskaya E."/>
        </authorList>
    </citation>
    <scope>NUCLEOTIDE SEQUENCE</scope>
</reference>
<keyword evidence="5 6" id="KW-0472">Membrane</keyword>
<evidence type="ECO:0000256" key="4">
    <source>
        <dbReference type="ARBA" id="ARBA00022989"/>
    </source>
</evidence>
<evidence type="ECO:0000256" key="1">
    <source>
        <dbReference type="ARBA" id="ARBA00004236"/>
    </source>
</evidence>
<evidence type="ECO:0000256" key="6">
    <source>
        <dbReference type="SAM" id="Phobius"/>
    </source>
</evidence>
<dbReference type="GO" id="GO:0044781">
    <property type="term" value="P:bacterial-type flagellum organization"/>
    <property type="evidence" value="ECO:0007669"/>
    <property type="project" value="InterPro"/>
</dbReference>
<dbReference type="AlphaFoldDB" id="A0A3B1BZ23"/>
<dbReference type="Pfam" id="PF04347">
    <property type="entry name" value="FliO"/>
    <property type="match status" value="1"/>
</dbReference>
<dbReference type="GO" id="GO:0016020">
    <property type="term" value="C:membrane"/>
    <property type="evidence" value="ECO:0007669"/>
    <property type="project" value="InterPro"/>
</dbReference>
<evidence type="ECO:0000256" key="3">
    <source>
        <dbReference type="ARBA" id="ARBA00022692"/>
    </source>
</evidence>
<proteinExistence type="predicted"/>
<evidence type="ECO:0008006" key="8">
    <source>
        <dbReference type="Google" id="ProtNLM"/>
    </source>
</evidence>
<sequence>MKRLYLAVFMALFLTPLVASAAVDLTKLTRLDEVSVHSDKGESRVVFRFAKAWKPQMTPVFYEKSIQFDIDGAYVNPSKRSFDFGAQQVYKVLAYQITPTKVRLRLFTKGSPSDYLENWKISSGGNLAVLTLNKPVKPVEKIAAVTQAVSPAGEKVIDEATKEKAQEDATIRILAALREAREKDATIKANAEKLAVTDELPKSVDNANSGLPKSITSSLAKSDIQKKGDTGEGFLNYKEPSAPQPPNFKNLAIKTTSALAFTLAAVFIVAWLAKKYMGKVNNVFGSSSVINVLATGSIGIKKQITVVDVAGETLILGVSDESITMLKAVDDEDALDRLRQSAVNGRPAKKQEKSGDGILKKIVNPLRIGKMKASPKSKRALFDKNDIKTFAGTLNALDNASRVDQNREELLRKLTDSIKDKNKKLRFA</sequence>
<evidence type="ECO:0000313" key="7">
    <source>
        <dbReference type="EMBL" id="VAX17084.1"/>
    </source>
</evidence>
<keyword evidence="3 6" id="KW-0812">Transmembrane</keyword>
<dbReference type="InterPro" id="IPR022781">
    <property type="entry name" value="Flagellar_biosynth_FliO"/>
</dbReference>
<evidence type="ECO:0000256" key="5">
    <source>
        <dbReference type="ARBA" id="ARBA00023136"/>
    </source>
</evidence>
<accession>A0A3B1BZ23</accession>
<keyword evidence="2" id="KW-1003">Cell membrane</keyword>
<feature type="transmembrane region" description="Helical" evidence="6">
    <location>
        <begin position="251"/>
        <end position="273"/>
    </location>
</feature>
<evidence type="ECO:0000256" key="2">
    <source>
        <dbReference type="ARBA" id="ARBA00022475"/>
    </source>
</evidence>
<dbReference type="NCBIfam" id="TIGR03500">
    <property type="entry name" value="FliO_TIGR"/>
    <property type="match status" value="1"/>
</dbReference>
<protein>
    <recommendedName>
        <fullName evidence="8">Flagellar protein</fullName>
    </recommendedName>
</protein>
<keyword evidence="4 6" id="KW-1133">Transmembrane helix</keyword>
<organism evidence="7">
    <name type="scientific">hydrothermal vent metagenome</name>
    <dbReference type="NCBI Taxonomy" id="652676"/>
    <lineage>
        <taxon>unclassified sequences</taxon>
        <taxon>metagenomes</taxon>
        <taxon>ecological metagenomes</taxon>
    </lineage>
</organism>
<name>A0A3B1BZ23_9ZZZZ</name>
<dbReference type="EMBL" id="UOGC01000043">
    <property type="protein sequence ID" value="VAX17084.1"/>
    <property type="molecule type" value="Genomic_DNA"/>
</dbReference>
<gene>
    <name evidence="7" type="ORF">MNBD_NITROSPINAE01-1240</name>
</gene>